<reference evidence="1 2" key="1">
    <citation type="submission" date="2016-03" db="EMBL/GenBank/DDBJ databases">
        <title>Whole genome sequencing of Grifola frondosa 9006-11.</title>
        <authorList>
            <person name="Min B."/>
            <person name="Park H."/>
            <person name="Kim J.-G."/>
            <person name="Cho H."/>
            <person name="Oh Y.-L."/>
            <person name="Kong W.-S."/>
            <person name="Choi I.-G."/>
        </authorList>
    </citation>
    <scope>NUCLEOTIDE SEQUENCE [LARGE SCALE GENOMIC DNA]</scope>
    <source>
        <strain evidence="1 2">9006-11</strain>
    </source>
</reference>
<dbReference type="EMBL" id="LUGG01000001">
    <property type="protein sequence ID" value="OBZ78720.1"/>
    <property type="molecule type" value="Genomic_DNA"/>
</dbReference>
<gene>
    <name evidence="1" type="ORF">A0H81_00664</name>
</gene>
<comment type="caution">
    <text evidence="1">The sequence shown here is derived from an EMBL/GenBank/DDBJ whole genome shotgun (WGS) entry which is preliminary data.</text>
</comment>
<name>A0A1C7MPB5_GRIFR</name>
<evidence type="ECO:0000313" key="2">
    <source>
        <dbReference type="Proteomes" id="UP000092993"/>
    </source>
</evidence>
<sequence>MPGPTSELSATLDEGASIEFAGRSARRSTFVHHSRTSSVCAFIMLISVGGLMARWSTPCCLFGNPTAASFSPNMSATRFAEWICCSMQMNIHRLVDSSYSPNPLLRLVHEVNEAVNKLLAISGLRSAMVAENSFELFDGCFRCTMGGNTCIGLRDEFFAQGLARIRQLQHFVGVRTHRLDSFYRS</sequence>
<keyword evidence="2" id="KW-1185">Reference proteome</keyword>
<dbReference type="AlphaFoldDB" id="A0A1C7MPB5"/>
<proteinExistence type="predicted"/>
<organism evidence="1 2">
    <name type="scientific">Grifola frondosa</name>
    <name type="common">Maitake</name>
    <name type="synonym">Polyporus frondosus</name>
    <dbReference type="NCBI Taxonomy" id="5627"/>
    <lineage>
        <taxon>Eukaryota</taxon>
        <taxon>Fungi</taxon>
        <taxon>Dikarya</taxon>
        <taxon>Basidiomycota</taxon>
        <taxon>Agaricomycotina</taxon>
        <taxon>Agaricomycetes</taxon>
        <taxon>Polyporales</taxon>
        <taxon>Grifolaceae</taxon>
        <taxon>Grifola</taxon>
    </lineage>
</organism>
<protein>
    <submittedName>
        <fullName evidence="1">Uncharacterized protein</fullName>
    </submittedName>
</protein>
<accession>A0A1C7MPB5</accession>
<evidence type="ECO:0000313" key="1">
    <source>
        <dbReference type="EMBL" id="OBZ78720.1"/>
    </source>
</evidence>
<dbReference type="Proteomes" id="UP000092993">
    <property type="component" value="Unassembled WGS sequence"/>
</dbReference>